<dbReference type="InterPro" id="IPR008271">
    <property type="entry name" value="Ser/Thr_kinase_AS"/>
</dbReference>
<dbReference type="PROSITE" id="PS50082">
    <property type="entry name" value="WD_REPEATS_2"/>
    <property type="match status" value="5"/>
</dbReference>
<feature type="repeat" description="WD" evidence="5">
    <location>
        <begin position="389"/>
        <end position="421"/>
    </location>
</feature>
<dbReference type="PROSITE" id="PS50011">
    <property type="entry name" value="PROTEIN_KINASE_DOM"/>
    <property type="match status" value="1"/>
</dbReference>
<feature type="repeat" description="WD" evidence="5">
    <location>
        <begin position="560"/>
        <end position="597"/>
    </location>
</feature>
<feature type="repeat" description="WD" evidence="5">
    <location>
        <begin position="432"/>
        <end position="473"/>
    </location>
</feature>
<evidence type="ECO:0000256" key="2">
    <source>
        <dbReference type="ARBA" id="ARBA00022737"/>
    </source>
</evidence>
<evidence type="ECO:0000256" key="6">
    <source>
        <dbReference type="PROSITE-ProRule" id="PRU10141"/>
    </source>
</evidence>
<keyword evidence="1 5" id="KW-0853">WD repeat</keyword>
<keyword evidence="4 6" id="KW-0067">ATP-binding</keyword>
<dbReference type="InterPro" id="IPR011009">
    <property type="entry name" value="Kinase-like_dom_sf"/>
</dbReference>
<dbReference type="CDD" id="cd00200">
    <property type="entry name" value="WD40"/>
    <property type="match status" value="1"/>
</dbReference>
<evidence type="ECO:0000256" key="7">
    <source>
        <dbReference type="SAM" id="MobiDB-lite"/>
    </source>
</evidence>
<feature type="binding site" evidence="6">
    <location>
        <position position="34"/>
    </location>
    <ligand>
        <name>ATP</name>
        <dbReference type="ChEBI" id="CHEBI:30616"/>
    </ligand>
</feature>
<evidence type="ECO:0000313" key="9">
    <source>
        <dbReference type="EMBL" id="GAA2430906.1"/>
    </source>
</evidence>
<dbReference type="Gene3D" id="1.10.510.10">
    <property type="entry name" value="Transferase(Phosphotransferase) domain 1"/>
    <property type="match status" value="1"/>
</dbReference>
<comment type="caution">
    <text evidence="9">The sequence shown here is derived from an EMBL/GenBank/DDBJ whole genome shotgun (WGS) entry which is preliminary data.</text>
</comment>
<keyword evidence="3 6" id="KW-0547">Nucleotide-binding</keyword>
<dbReference type="InterPro" id="IPR001680">
    <property type="entry name" value="WD40_rpt"/>
</dbReference>
<keyword evidence="2" id="KW-0677">Repeat</keyword>
<evidence type="ECO:0000313" key="10">
    <source>
        <dbReference type="Proteomes" id="UP001501231"/>
    </source>
</evidence>
<organism evidence="9 10">
    <name type="scientific">Actinomadura vinacea</name>
    <dbReference type="NCBI Taxonomy" id="115336"/>
    <lineage>
        <taxon>Bacteria</taxon>
        <taxon>Bacillati</taxon>
        <taxon>Actinomycetota</taxon>
        <taxon>Actinomycetes</taxon>
        <taxon>Streptosporangiales</taxon>
        <taxon>Thermomonosporaceae</taxon>
        <taxon>Actinomadura</taxon>
    </lineage>
</organism>
<dbReference type="InterPro" id="IPR015943">
    <property type="entry name" value="WD40/YVTN_repeat-like_dom_sf"/>
</dbReference>
<dbReference type="PANTHER" id="PTHR19879:SF9">
    <property type="entry name" value="TRANSCRIPTION INITIATION FACTOR TFIID SUBUNIT 5"/>
    <property type="match status" value="1"/>
</dbReference>
<dbReference type="EMBL" id="BAAARW010000020">
    <property type="protein sequence ID" value="GAA2430906.1"/>
    <property type="molecule type" value="Genomic_DNA"/>
</dbReference>
<evidence type="ECO:0000256" key="4">
    <source>
        <dbReference type="ARBA" id="ARBA00022840"/>
    </source>
</evidence>
<dbReference type="Gene3D" id="2.130.10.10">
    <property type="entry name" value="YVTN repeat-like/Quinoprotein amine dehydrogenase"/>
    <property type="match status" value="2"/>
</dbReference>
<evidence type="ECO:0000259" key="8">
    <source>
        <dbReference type="PROSITE" id="PS50011"/>
    </source>
</evidence>
<dbReference type="SUPFAM" id="SSF50978">
    <property type="entry name" value="WD40 repeat-like"/>
    <property type="match status" value="1"/>
</dbReference>
<dbReference type="PROSITE" id="PS00678">
    <property type="entry name" value="WD_REPEATS_1"/>
    <property type="match status" value="2"/>
</dbReference>
<dbReference type="PROSITE" id="PS00107">
    <property type="entry name" value="PROTEIN_KINASE_ATP"/>
    <property type="match status" value="1"/>
</dbReference>
<dbReference type="InterPro" id="IPR017441">
    <property type="entry name" value="Protein_kinase_ATP_BS"/>
</dbReference>
<evidence type="ECO:0000256" key="1">
    <source>
        <dbReference type="ARBA" id="ARBA00022574"/>
    </source>
</evidence>
<dbReference type="InterPro" id="IPR020472">
    <property type="entry name" value="WD40_PAC1"/>
</dbReference>
<feature type="repeat" description="WD" evidence="5">
    <location>
        <begin position="346"/>
        <end position="387"/>
    </location>
</feature>
<dbReference type="Gene3D" id="3.30.200.20">
    <property type="entry name" value="Phosphorylase Kinase, domain 1"/>
    <property type="match status" value="1"/>
</dbReference>
<dbReference type="InterPro" id="IPR036322">
    <property type="entry name" value="WD40_repeat_dom_sf"/>
</dbReference>
<dbReference type="SMART" id="SM00320">
    <property type="entry name" value="WD40"/>
    <property type="match status" value="7"/>
</dbReference>
<dbReference type="PROSITE" id="PS00108">
    <property type="entry name" value="PROTEIN_KINASE_ST"/>
    <property type="match status" value="1"/>
</dbReference>
<dbReference type="InterPro" id="IPR000719">
    <property type="entry name" value="Prot_kinase_dom"/>
</dbReference>
<feature type="repeat" description="WD" evidence="5">
    <location>
        <begin position="599"/>
        <end position="632"/>
    </location>
</feature>
<dbReference type="Proteomes" id="UP001501231">
    <property type="component" value="Unassembled WGS sequence"/>
</dbReference>
<evidence type="ECO:0000256" key="3">
    <source>
        <dbReference type="ARBA" id="ARBA00022741"/>
    </source>
</evidence>
<dbReference type="SUPFAM" id="SSF56112">
    <property type="entry name" value="Protein kinase-like (PK-like)"/>
    <property type="match status" value="1"/>
</dbReference>
<feature type="domain" description="Protein kinase" evidence="8">
    <location>
        <begin position="5"/>
        <end position="262"/>
    </location>
</feature>
<reference evidence="9 10" key="1">
    <citation type="journal article" date="2019" name="Int. J. Syst. Evol. Microbiol.">
        <title>The Global Catalogue of Microorganisms (GCM) 10K type strain sequencing project: providing services to taxonomists for standard genome sequencing and annotation.</title>
        <authorList>
            <consortium name="The Broad Institute Genomics Platform"/>
            <consortium name="The Broad Institute Genome Sequencing Center for Infectious Disease"/>
            <person name="Wu L."/>
            <person name="Ma J."/>
        </authorList>
    </citation>
    <scope>NUCLEOTIDE SEQUENCE [LARGE SCALE GENOMIC DNA]</scope>
    <source>
        <strain evidence="9 10">JCM 3325</strain>
    </source>
</reference>
<proteinExistence type="predicted"/>
<dbReference type="Pfam" id="PF00069">
    <property type="entry name" value="Pkinase"/>
    <property type="match status" value="1"/>
</dbReference>
<dbReference type="InterPro" id="IPR019775">
    <property type="entry name" value="WD40_repeat_CS"/>
</dbReference>
<feature type="region of interest" description="Disordered" evidence="7">
    <location>
        <begin position="323"/>
        <end position="349"/>
    </location>
</feature>
<dbReference type="CDD" id="cd14014">
    <property type="entry name" value="STKc_PknB_like"/>
    <property type="match status" value="1"/>
</dbReference>
<dbReference type="PRINTS" id="PR00320">
    <property type="entry name" value="GPROTEINBRPT"/>
</dbReference>
<dbReference type="SMART" id="SM00220">
    <property type="entry name" value="S_TKc"/>
    <property type="match status" value="1"/>
</dbReference>
<name>A0ABN3JIF9_9ACTN</name>
<dbReference type="PANTHER" id="PTHR19879">
    <property type="entry name" value="TRANSCRIPTION INITIATION FACTOR TFIID"/>
    <property type="match status" value="1"/>
</dbReference>
<dbReference type="PROSITE" id="PS50294">
    <property type="entry name" value="WD_REPEATS_REGION"/>
    <property type="match status" value="5"/>
</dbReference>
<accession>A0ABN3JIF9</accession>
<gene>
    <name evidence="9" type="ORF">GCM10010191_50700</name>
</gene>
<keyword evidence="10" id="KW-1185">Reference proteome</keyword>
<sequence>MIGRYRLVELLGEGGMGAVWRAHDERMRRDAALKQLKLPLSLGAGLRRQLVARMEREARSIGMLKHPGIVTVYDQFHDEDDLPWIVMELVRGRSLAAVISEDGPLDEVRAARIGAQIAAALAAAHQARIVHRDIKPANILLEDERVVVTDFGIAAVPGETALTASGALLGTPAYLAPEQVNDREATAASDMWALGATLYAAVEGRPAFTGGTLAALLLAISQGEPAPTQRAQRLAPILRDLLNRDPERRPTAEAAAAALTALATPPAATQPAAAASPATAPDLASLAPVVPFQQLSRRTFGVTMGAAALVLAVSAGYLLTHDQRAERPRGTPTSASAGPPSLGRPLNGHTGPVGAVAFSPDGRTLVTASDDQTVRLWDAATRTPLNPPLTGHSGAVGAVAFSPDGKTLATGGADEVGRLWDAVTRAPLGKPLTGHIDPVGAVAFSPDGKTLATGDDDGTAWLWNLGTRKHTEVPLVHTNGVNAVAFSPDGKTLASASTEVNLWDVAIRSPVYRPLKGESNAVGAVAFSPDGKTLATASYRAVQLWNTRTRKPTGDPLVRSGSVGAVAFSPDGKTLATASDDKTVRLWDVAAQRPLSPPLTGHTETVNALAFSPDGKTFASASNDHTVRLWDVAVVRQRAPA</sequence>
<protein>
    <recommendedName>
        <fullName evidence="8">Protein kinase domain-containing protein</fullName>
    </recommendedName>
</protein>
<evidence type="ECO:0000256" key="5">
    <source>
        <dbReference type="PROSITE-ProRule" id="PRU00221"/>
    </source>
</evidence>
<dbReference type="Pfam" id="PF00400">
    <property type="entry name" value="WD40"/>
    <property type="match status" value="7"/>
</dbReference>
<dbReference type="RefSeq" id="WP_344592137.1">
    <property type="nucleotide sequence ID" value="NZ_BAAARW010000020.1"/>
</dbReference>